<dbReference type="InterPro" id="IPR027417">
    <property type="entry name" value="P-loop_NTPase"/>
</dbReference>
<organism evidence="1 2">
    <name type="scientific">Rhodothermus marinus (strain ATCC 43812 / DSM 4252 / R-10)</name>
    <name type="common">Rhodothermus obamensis</name>
    <dbReference type="NCBI Taxonomy" id="518766"/>
    <lineage>
        <taxon>Bacteria</taxon>
        <taxon>Pseudomonadati</taxon>
        <taxon>Rhodothermota</taxon>
        <taxon>Rhodothermia</taxon>
        <taxon>Rhodothermales</taxon>
        <taxon>Rhodothermaceae</taxon>
        <taxon>Rhodothermus</taxon>
    </lineage>
</organism>
<evidence type="ECO:0000313" key="2">
    <source>
        <dbReference type="Proteomes" id="UP000002221"/>
    </source>
</evidence>
<dbReference type="eggNOG" id="COG0210">
    <property type="taxonomic scope" value="Bacteria"/>
</dbReference>
<keyword evidence="1" id="KW-0614">Plasmid</keyword>
<dbReference type="eggNOG" id="COG0841">
    <property type="taxonomic scope" value="Bacteria"/>
</dbReference>
<evidence type="ECO:0000313" key="1">
    <source>
        <dbReference type="EMBL" id="ACY49720.1"/>
    </source>
</evidence>
<evidence type="ECO:0008006" key="3">
    <source>
        <dbReference type="Google" id="ProtNLM"/>
    </source>
</evidence>
<gene>
    <name evidence="1" type="ordered locus">Rmar_2853</name>
</gene>
<dbReference type="Gene3D" id="3.40.50.300">
    <property type="entry name" value="P-loop containing nucleotide triphosphate hydrolases"/>
    <property type="match status" value="1"/>
</dbReference>
<keyword evidence="2" id="KW-1185">Reference proteome</keyword>
<dbReference type="AlphaFoldDB" id="D0MKQ6"/>
<dbReference type="KEGG" id="rmr:Rmar_2853"/>
<sequence>MRSTWKVFSPASVAPDRLSQSPSHRIWLHQDILEFLHGRDASVRRLGIILRQIAARGRPNRIKNCRNPENRGWLRTPMGGGGSGMHFYLWWAQSDSERVAPLAPTENEVFLRTIRHHDEHTPLDCGHRDDYIHLSLQELQTERIDGVDCSPWTPEQRAFIEAGEAVRIILGRPGSGKTASLWRAVERHPARHLLYLTWSRELAWQAHLNFSALTPDRTIRCWHFTRLLRALTQQDEPRLTLSESRRRFREALQLLSAPQLGPWKHRLTALHAELRAFLIGRARPGHTSTVFDGRVFHLRPEAYAGLRQNDRHPEAIEKAWHVFELLGRDERLAEIFPELALASLAIRTLQAGRLPAVLDTIEGIVVDEVQDLTLLELSVVVELWRRLAQRRPEPPLLLLAGDEGQTVRPSGFRWGPYKDWLSERIAPPRDYELGESLRCPANIVRTFDRAARYYRKLPREERPARQRRDSPAAPGGHLIYVATENQQQAASLIHELCEEEALVVVSLEDEVPEHIWSPALIKGLERQTVVVLNPGAVLERLDRFVSEENFAFDREDYRTEVDRLRVALSRSSETLVFLDVAPTAAQRACSLRLLGDDAVEVAPHELLNSLEQAELSLLERIQARLEEFTARIDEDPSQALQLALRARELQLRIQSLGEHIPARIAREVSRAILSATARLLVDDHPTEVDAPELQQAREAARELGLEHLRALDELVRWHRSGRTFPAALLQAACQLPDEAEWLRQALSAIAYSLHAALEHGARSPESAAVFLEDVASWLRFLDYGGNVEEAVRRLRGLAFDALLAAGNLATAEQLLEHIHPPDLLRKGRLLEARDALEEAIEVYLQAGAHTEAERVRQRLYHFRNHTLQRFRRLADQCSDPEQIPVLISMLSGAQQRLAFWYIRLCLETKHGSDDQSPLHPFLGYLEAVHAHAELLEDPELMMLGALEELSRRRHRACGAATRLLFERFGTRSMARRLLASPIGELPECSEPAVFCLAASVLETLRNCPPYQKLLAFSDHGKPTRGPAES</sequence>
<dbReference type="Proteomes" id="UP000002221">
    <property type="component" value="Plasmid pRMAR01"/>
</dbReference>
<name>D0MKQ6_RHOM4</name>
<dbReference type="SUPFAM" id="SSF52540">
    <property type="entry name" value="P-loop containing nucleoside triphosphate hydrolases"/>
    <property type="match status" value="1"/>
</dbReference>
<reference evidence="1 2" key="1">
    <citation type="journal article" date="2009" name="Stand. Genomic Sci.">
        <title>Complete genome sequence of Rhodothermus marinus type strain (R-10).</title>
        <authorList>
            <person name="Nolan M."/>
            <person name="Tindall B.J."/>
            <person name="Pomrenke H."/>
            <person name="Lapidus A."/>
            <person name="Copeland A."/>
            <person name="Glavina Del Rio T."/>
            <person name="Lucas S."/>
            <person name="Chen F."/>
            <person name="Tice H."/>
            <person name="Cheng J.F."/>
            <person name="Saunders E."/>
            <person name="Han C."/>
            <person name="Bruce D."/>
            <person name="Goodwin L."/>
            <person name="Chain P."/>
            <person name="Pitluck S."/>
            <person name="Ovchinikova G."/>
            <person name="Pati A."/>
            <person name="Ivanova N."/>
            <person name="Mavromatis K."/>
            <person name="Chen A."/>
            <person name="Palaniappan K."/>
            <person name="Land M."/>
            <person name="Hauser L."/>
            <person name="Chang Y.J."/>
            <person name="Jeffries C.D."/>
            <person name="Brettin T."/>
            <person name="Goker M."/>
            <person name="Bristow J."/>
            <person name="Eisen J.A."/>
            <person name="Markowitz V."/>
            <person name="Hugenholtz P."/>
            <person name="Kyrpides N.C."/>
            <person name="Klenk H.P."/>
            <person name="Detter J.C."/>
        </authorList>
    </citation>
    <scope>NUCLEOTIDE SEQUENCE [LARGE SCALE GENOMIC DNA]</scope>
    <source>
        <strain evidence="2">ATCC 43812 / DSM 4252 / R-10</strain>
        <plasmid evidence="1">pRMAR01</plasmid>
    </source>
</reference>
<protein>
    <recommendedName>
        <fullName evidence="3">DNA helicase</fullName>
    </recommendedName>
</protein>
<proteinExistence type="predicted"/>
<dbReference type="EMBL" id="CP001808">
    <property type="protein sequence ID" value="ACY49720.1"/>
    <property type="molecule type" value="Genomic_DNA"/>
</dbReference>
<dbReference type="HOGENOM" id="CLU_011236_0_0_10"/>
<geneLocation type="plasmid" evidence="1 2">
    <name>pRMAR01</name>
</geneLocation>
<accession>D0MKQ6</accession>